<protein>
    <recommendedName>
        <fullName evidence="2">DUF4294 domain-containing protein</fullName>
    </recommendedName>
</protein>
<dbReference type="InterPro" id="IPR025636">
    <property type="entry name" value="DUF4294"/>
</dbReference>
<sequence>MSLFLTEREPISHGRPNFFLLYKCTASKNIYFCSMNYRIVCILVTAFLFSYKSHAQEYNKVENGFLVPVCVYQGDTIPYVQLPDVYIFKPLQFKNEKERQAYNKLIRDVKKTLPVSKEVKQILVETYEYMQTLSDKKTKQAHIKIVEKGVKEQYTAQMKKLTFSQGKLLIKLIDRECNQTSYELIRAFMGSFKAGFYQTFAGVFGASLKKGYDPQGEDRMIERVILMVENGQI</sequence>
<accession>A0A5J4QQS8</accession>
<dbReference type="AlphaFoldDB" id="A0A5J4QQS8"/>
<evidence type="ECO:0008006" key="2">
    <source>
        <dbReference type="Google" id="ProtNLM"/>
    </source>
</evidence>
<name>A0A5J4QQS8_9ZZZZ</name>
<comment type="caution">
    <text evidence="1">The sequence shown here is derived from an EMBL/GenBank/DDBJ whole genome shotgun (WGS) entry which is preliminary data.</text>
</comment>
<dbReference type="Pfam" id="PF14127">
    <property type="entry name" value="DUF4294"/>
    <property type="match status" value="1"/>
</dbReference>
<evidence type="ECO:0000313" key="1">
    <source>
        <dbReference type="EMBL" id="KAA6323479.1"/>
    </source>
</evidence>
<organism evidence="1">
    <name type="scientific">termite gut metagenome</name>
    <dbReference type="NCBI Taxonomy" id="433724"/>
    <lineage>
        <taxon>unclassified sequences</taxon>
        <taxon>metagenomes</taxon>
        <taxon>organismal metagenomes</taxon>
    </lineage>
</organism>
<proteinExistence type="predicted"/>
<gene>
    <name evidence="1" type="ORF">EZS27_027088</name>
</gene>
<reference evidence="1" key="1">
    <citation type="submission" date="2019-03" db="EMBL/GenBank/DDBJ databases">
        <title>Single cell metagenomics reveals metabolic interactions within the superorganism composed of flagellate Streblomastix strix and complex community of Bacteroidetes bacteria on its surface.</title>
        <authorList>
            <person name="Treitli S.C."/>
            <person name="Kolisko M."/>
            <person name="Husnik F."/>
            <person name="Keeling P."/>
            <person name="Hampl V."/>
        </authorList>
    </citation>
    <scope>NUCLEOTIDE SEQUENCE</scope>
    <source>
        <strain evidence="1">STM</strain>
    </source>
</reference>
<dbReference type="EMBL" id="SNRY01002796">
    <property type="protein sequence ID" value="KAA6323479.1"/>
    <property type="molecule type" value="Genomic_DNA"/>
</dbReference>